<dbReference type="OrthoDB" id="354826at2759"/>
<evidence type="ECO:0000256" key="4">
    <source>
        <dbReference type="ARBA" id="ARBA00022741"/>
    </source>
</evidence>
<dbReference type="EMBL" id="CAMXCT020000824">
    <property type="protein sequence ID" value="CAL1137020.1"/>
    <property type="molecule type" value="Genomic_DNA"/>
</dbReference>
<dbReference type="SUPFAM" id="SSF56112">
    <property type="entry name" value="Protein kinase-like (PK-like)"/>
    <property type="match status" value="1"/>
</dbReference>
<dbReference type="GO" id="GO:0004674">
    <property type="term" value="F:protein serine/threonine kinase activity"/>
    <property type="evidence" value="ECO:0007669"/>
    <property type="project" value="UniProtKB-KW"/>
</dbReference>
<evidence type="ECO:0000256" key="5">
    <source>
        <dbReference type="ARBA" id="ARBA00022777"/>
    </source>
</evidence>
<dbReference type="SMART" id="SM00248">
    <property type="entry name" value="ANK"/>
    <property type="match status" value="4"/>
</dbReference>
<keyword evidence="5 12" id="KW-0418">Kinase</keyword>
<feature type="compositionally biased region" description="Low complexity" evidence="9">
    <location>
        <begin position="672"/>
        <end position="689"/>
    </location>
</feature>
<evidence type="ECO:0000256" key="1">
    <source>
        <dbReference type="ARBA" id="ARBA00022527"/>
    </source>
</evidence>
<keyword evidence="1" id="KW-0723">Serine/threonine-protein kinase</keyword>
<feature type="domain" description="Protein kinase" evidence="10">
    <location>
        <begin position="326"/>
        <end position="580"/>
    </location>
</feature>
<dbReference type="Pfam" id="PF00069">
    <property type="entry name" value="Pkinase"/>
    <property type="match status" value="1"/>
</dbReference>
<dbReference type="FunFam" id="3.30.200.20:FF:000042">
    <property type="entry name" value="Aurora kinase A"/>
    <property type="match status" value="1"/>
</dbReference>
<dbReference type="CDD" id="cd05123">
    <property type="entry name" value="STKc_AGC"/>
    <property type="match status" value="1"/>
</dbReference>
<dbReference type="EMBL" id="CAMXCT030000824">
    <property type="protein sequence ID" value="CAL4770957.1"/>
    <property type="molecule type" value="Genomic_DNA"/>
</dbReference>
<dbReference type="Gene3D" id="3.30.200.20">
    <property type="entry name" value="Phosphorylase Kinase, domain 1"/>
    <property type="match status" value="1"/>
</dbReference>
<reference evidence="12 13" key="2">
    <citation type="submission" date="2024-05" db="EMBL/GenBank/DDBJ databases">
        <authorList>
            <person name="Chen Y."/>
            <person name="Shah S."/>
            <person name="Dougan E. K."/>
            <person name="Thang M."/>
            <person name="Chan C."/>
        </authorList>
    </citation>
    <scope>NUCLEOTIDE SEQUENCE [LARGE SCALE GENOMIC DNA]</scope>
</reference>
<dbReference type="SUPFAM" id="SSF48403">
    <property type="entry name" value="Ankyrin repeat"/>
    <property type="match status" value="1"/>
</dbReference>
<dbReference type="Gene3D" id="1.25.40.20">
    <property type="entry name" value="Ankyrin repeat-containing domain"/>
    <property type="match status" value="2"/>
</dbReference>
<dbReference type="PROSITE" id="PS50297">
    <property type="entry name" value="ANK_REP_REGION"/>
    <property type="match status" value="2"/>
</dbReference>
<dbReference type="FunFam" id="1.10.510.10:FF:000048">
    <property type="entry name" value="Protein kinase C"/>
    <property type="match status" value="1"/>
</dbReference>
<organism evidence="11">
    <name type="scientific">Cladocopium goreaui</name>
    <dbReference type="NCBI Taxonomy" id="2562237"/>
    <lineage>
        <taxon>Eukaryota</taxon>
        <taxon>Sar</taxon>
        <taxon>Alveolata</taxon>
        <taxon>Dinophyceae</taxon>
        <taxon>Suessiales</taxon>
        <taxon>Symbiodiniaceae</taxon>
        <taxon>Cladocopium</taxon>
    </lineage>
</organism>
<reference evidence="11" key="1">
    <citation type="submission" date="2022-10" db="EMBL/GenBank/DDBJ databases">
        <authorList>
            <person name="Chen Y."/>
            <person name="Dougan E. K."/>
            <person name="Chan C."/>
            <person name="Rhodes N."/>
            <person name="Thang M."/>
        </authorList>
    </citation>
    <scope>NUCLEOTIDE SEQUENCE</scope>
</reference>
<dbReference type="GO" id="GO:0005524">
    <property type="term" value="F:ATP binding"/>
    <property type="evidence" value="ECO:0007669"/>
    <property type="project" value="UniProtKB-UniRule"/>
</dbReference>
<keyword evidence="7" id="KW-0040">ANK repeat</keyword>
<keyword evidence="6 8" id="KW-0067">ATP-binding</keyword>
<feature type="region of interest" description="Disordered" evidence="9">
    <location>
        <begin position="275"/>
        <end position="316"/>
    </location>
</feature>
<dbReference type="PANTHER" id="PTHR24351">
    <property type="entry name" value="RIBOSOMAL PROTEIN S6 KINASE"/>
    <property type="match status" value="1"/>
</dbReference>
<dbReference type="SMART" id="SM00220">
    <property type="entry name" value="S_TKc"/>
    <property type="match status" value="1"/>
</dbReference>
<dbReference type="AlphaFoldDB" id="A0A9P1FR23"/>
<evidence type="ECO:0000313" key="13">
    <source>
        <dbReference type="Proteomes" id="UP001152797"/>
    </source>
</evidence>
<proteinExistence type="predicted"/>
<evidence type="ECO:0000256" key="9">
    <source>
        <dbReference type="SAM" id="MobiDB-lite"/>
    </source>
</evidence>
<name>A0A9P1FR23_9DINO</name>
<evidence type="ECO:0000256" key="6">
    <source>
        <dbReference type="ARBA" id="ARBA00022840"/>
    </source>
</evidence>
<dbReference type="Gene3D" id="1.10.510.10">
    <property type="entry name" value="Transferase(Phosphotransferase) domain 1"/>
    <property type="match status" value="1"/>
</dbReference>
<dbReference type="EMBL" id="CAMXCT010000824">
    <property type="protein sequence ID" value="CAI3983645.1"/>
    <property type="molecule type" value="Genomic_DNA"/>
</dbReference>
<dbReference type="PROSITE" id="PS00107">
    <property type="entry name" value="PROTEIN_KINASE_ATP"/>
    <property type="match status" value="1"/>
</dbReference>
<sequence length="689" mass="76697">MVPESLTESFVGKLCQPKFHRARPWKLWWSEKRHKDERLLDAADHGDAEAIRQLLTQPADGGPPAAANAQQRHSKGRTALHLAVASEHLEVVELLLQRGANVNARSRLGKLTPLHVAAAQGSVDLVEHLLAAHADVLCQTEDRQIALHYAAANGHGEVVKCLVHQDGNQLMYRNCFGQRPAEAAADASTAMMFRFATHDAAICSLLGSRRNSACSDASTATGSCASEAVEVTEEDGYAERSCIPGGWLLRNARCDAVQRLLQKTRQLEMETRQLMTARSWKASSPKDSPSRSPTSSCSSVTSRRTAPFAKMRRGSSRVEKVGPNSFELVNLLGRGSFGEVFQVKHKRTGKAYAMKVLQKSRIMSSNLLRYAVTERNILAYIRHPYIVSLHYAFQTPSHLVLVLHYCPRGNLQQLLTREKRLCETLSRLYSAEILLALIHLHERHTVFRDLKPDNVVIDESHHALLTDFGLSKEGVGQRGTKSFCGSVAFLAPEILLRKGHNHTVDIYNLGVLLYDMLTGLPPFYHHDRETLFANIKHARLEVPLYVSRVARAFIEATMEREPNKRLGAHHTAQVKEHAFFSEMDFEMLMRREDLEDLGWKAVESPAFLTRDAGDRSPLGLARAPESPFARADRAPRWRARYVRGPNGGSDRGVSDWDCNLDYSVAPNSRGTSNLSSGANGSESSASTWR</sequence>
<accession>A0A9P1FR23</accession>
<feature type="repeat" description="ANK" evidence="7">
    <location>
        <begin position="109"/>
        <end position="141"/>
    </location>
</feature>
<evidence type="ECO:0000256" key="3">
    <source>
        <dbReference type="ARBA" id="ARBA00022679"/>
    </source>
</evidence>
<comment type="caution">
    <text evidence="11">The sequence shown here is derived from an EMBL/GenBank/DDBJ whole genome shotgun (WGS) entry which is preliminary data.</text>
</comment>
<feature type="repeat" description="ANK" evidence="7">
    <location>
        <begin position="75"/>
        <end position="107"/>
    </location>
</feature>
<dbReference type="Proteomes" id="UP001152797">
    <property type="component" value="Unassembled WGS sequence"/>
</dbReference>
<evidence type="ECO:0000259" key="10">
    <source>
        <dbReference type="PROSITE" id="PS50011"/>
    </source>
</evidence>
<keyword evidence="3" id="KW-0808">Transferase</keyword>
<dbReference type="PROSITE" id="PS50088">
    <property type="entry name" value="ANK_REPEAT"/>
    <property type="match status" value="2"/>
</dbReference>
<feature type="compositionally biased region" description="Low complexity" evidence="9">
    <location>
        <begin position="283"/>
        <end position="305"/>
    </location>
</feature>
<dbReference type="InterPro" id="IPR036770">
    <property type="entry name" value="Ankyrin_rpt-contain_sf"/>
</dbReference>
<evidence type="ECO:0000256" key="8">
    <source>
        <dbReference type="PROSITE-ProRule" id="PRU10141"/>
    </source>
</evidence>
<dbReference type="InterPro" id="IPR017441">
    <property type="entry name" value="Protein_kinase_ATP_BS"/>
</dbReference>
<gene>
    <name evidence="11" type="ORF">C1SCF055_LOCUS11242</name>
</gene>
<evidence type="ECO:0000256" key="7">
    <source>
        <dbReference type="PROSITE-ProRule" id="PRU00023"/>
    </source>
</evidence>
<keyword evidence="13" id="KW-1185">Reference proteome</keyword>
<evidence type="ECO:0000256" key="2">
    <source>
        <dbReference type="ARBA" id="ARBA00022553"/>
    </source>
</evidence>
<dbReference type="InterPro" id="IPR045270">
    <property type="entry name" value="STKc_AGC"/>
</dbReference>
<keyword evidence="2" id="KW-0597">Phosphoprotein</keyword>
<feature type="binding site" evidence="8">
    <location>
        <position position="355"/>
    </location>
    <ligand>
        <name>ATP</name>
        <dbReference type="ChEBI" id="CHEBI:30616"/>
    </ligand>
</feature>
<dbReference type="Pfam" id="PF00023">
    <property type="entry name" value="Ank"/>
    <property type="match status" value="1"/>
</dbReference>
<dbReference type="InterPro" id="IPR000719">
    <property type="entry name" value="Prot_kinase_dom"/>
</dbReference>
<dbReference type="Pfam" id="PF12796">
    <property type="entry name" value="Ank_2"/>
    <property type="match status" value="1"/>
</dbReference>
<evidence type="ECO:0000313" key="11">
    <source>
        <dbReference type="EMBL" id="CAI3983645.1"/>
    </source>
</evidence>
<dbReference type="InterPro" id="IPR011009">
    <property type="entry name" value="Kinase-like_dom_sf"/>
</dbReference>
<evidence type="ECO:0000313" key="12">
    <source>
        <dbReference type="EMBL" id="CAL4770957.1"/>
    </source>
</evidence>
<protein>
    <submittedName>
        <fullName evidence="12">Protein kinase 2 (PK2)</fullName>
    </submittedName>
</protein>
<dbReference type="InterPro" id="IPR002110">
    <property type="entry name" value="Ankyrin_rpt"/>
</dbReference>
<feature type="region of interest" description="Disordered" evidence="9">
    <location>
        <begin position="666"/>
        <end position="689"/>
    </location>
</feature>
<dbReference type="PROSITE" id="PS50011">
    <property type="entry name" value="PROTEIN_KINASE_DOM"/>
    <property type="match status" value="1"/>
</dbReference>
<keyword evidence="4 8" id="KW-0547">Nucleotide-binding</keyword>